<keyword evidence="3" id="KW-1185">Reference proteome</keyword>
<gene>
    <name evidence="2" type="ORF">E2C01_102341</name>
</gene>
<dbReference type="EMBL" id="VSRR010151732">
    <property type="protein sequence ID" value="MPD06526.1"/>
    <property type="molecule type" value="Genomic_DNA"/>
</dbReference>
<feature type="region of interest" description="Disordered" evidence="1">
    <location>
        <begin position="1"/>
        <end position="80"/>
    </location>
</feature>
<evidence type="ECO:0000313" key="3">
    <source>
        <dbReference type="Proteomes" id="UP000324222"/>
    </source>
</evidence>
<reference evidence="2 3" key="1">
    <citation type="submission" date="2019-05" db="EMBL/GenBank/DDBJ databases">
        <title>Another draft genome of Portunus trituberculatus and its Hox gene families provides insights of decapod evolution.</title>
        <authorList>
            <person name="Jeong J.-H."/>
            <person name="Song I."/>
            <person name="Kim S."/>
            <person name="Choi T."/>
            <person name="Kim D."/>
            <person name="Ryu S."/>
            <person name="Kim W."/>
        </authorList>
    </citation>
    <scope>NUCLEOTIDE SEQUENCE [LARGE SCALE GENOMIC DNA]</scope>
    <source>
        <tissue evidence="2">Muscle</tissue>
    </source>
</reference>
<comment type="caution">
    <text evidence="2">The sequence shown here is derived from an EMBL/GenBank/DDBJ whole genome shotgun (WGS) entry which is preliminary data.</text>
</comment>
<dbReference type="AlphaFoldDB" id="A0A5B7KI77"/>
<name>A0A5B7KI77_PORTR</name>
<feature type="compositionally biased region" description="Basic and acidic residues" evidence="1">
    <location>
        <begin position="1"/>
        <end position="24"/>
    </location>
</feature>
<feature type="compositionally biased region" description="Low complexity" evidence="1">
    <location>
        <begin position="48"/>
        <end position="80"/>
    </location>
</feature>
<sequence length="88" mass="9611">MEREGRAGEGKRNLSGRREHRDSRPLPATNHKLPHSDEKRAPVWLPASHTSSSSTTTTTTTASTSYLHSLSSTSSSSFSLDCLSKLLQ</sequence>
<organism evidence="2 3">
    <name type="scientific">Portunus trituberculatus</name>
    <name type="common">Swimming crab</name>
    <name type="synonym">Neptunus trituberculatus</name>
    <dbReference type="NCBI Taxonomy" id="210409"/>
    <lineage>
        <taxon>Eukaryota</taxon>
        <taxon>Metazoa</taxon>
        <taxon>Ecdysozoa</taxon>
        <taxon>Arthropoda</taxon>
        <taxon>Crustacea</taxon>
        <taxon>Multicrustacea</taxon>
        <taxon>Malacostraca</taxon>
        <taxon>Eumalacostraca</taxon>
        <taxon>Eucarida</taxon>
        <taxon>Decapoda</taxon>
        <taxon>Pleocyemata</taxon>
        <taxon>Brachyura</taxon>
        <taxon>Eubrachyura</taxon>
        <taxon>Portunoidea</taxon>
        <taxon>Portunidae</taxon>
        <taxon>Portuninae</taxon>
        <taxon>Portunus</taxon>
    </lineage>
</organism>
<evidence type="ECO:0000313" key="2">
    <source>
        <dbReference type="EMBL" id="MPD06526.1"/>
    </source>
</evidence>
<dbReference type="Proteomes" id="UP000324222">
    <property type="component" value="Unassembled WGS sequence"/>
</dbReference>
<evidence type="ECO:0000256" key="1">
    <source>
        <dbReference type="SAM" id="MobiDB-lite"/>
    </source>
</evidence>
<accession>A0A5B7KI77</accession>
<proteinExistence type="predicted"/>
<protein>
    <submittedName>
        <fullName evidence="2">Uncharacterized protein</fullName>
    </submittedName>
</protein>